<dbReference type="PANTHER" id="PTHR21301">
    <property type="entry name" value="REVERSE TRANSCRIPTASE"/>
    <property type="match status" value="1"/>
</dbReference>
<feature type="domain" description="Helix-turn-helix" evidence="1">
    <location>
        <begin position="100"/>
        <end position="159"/>
    </location>
</feature>
<evidence type="ECO:0000259" key="1">
    <source>
        <dbReference type="Pfam" id="PF26215"/>
    </source>
</evidence>
<dbReference type="PANTHER" id="PTHR21301:SF13">
    <property type="match status" value="1"/>
</dbReference>
<proteinExistence type="predicted"/>
<protein>
    <recommendedName>
        <fullName evidence="1">Helix-turn-helix domain-containing protein</fullName>
    </recommendedName>
</protein>
<dbReference type="Proteomes" id="UP001176940">
    <property type="component" value="Unassembled WGS sequence"/>
</dbReference>
<dbReference type="Pfam" id="PF26215">
    <property type="entry name" value="HTH_animal"/>
    <property type="match status" value="1"/>
</dbReference>
<organism evidence="2 3">
    <name type="scientific">Ranitomeya imitator</name>
    <name type="common">mimic poison frog</name>
    <dbReference type="NCBI Taxonomy" id="111125"/>
    <lineage>
        <taxon>Eukaryota</taxon>
        <taxon>Metazoa</taxon>
        <taxon>Chordata</taxon>
        <taxon>Craniata</taxon>
        <taxon>Vertebrata</taxon>
        <taxon>Euteleostomi</taxon>
        <taxon>Amphibia</taxon>
        <taxon>Batrachia</taxon>
        <taxon>Anura</taxon>
        <taxon>Neobatrachia</taxon>
        <taxon>Hyloidea</taxon>
        <taxon>Dendrobatidae</taxon>
        <taxon>Dendrobatinae</taxon>
        <taxon>Ranitomeya</taxon>
    </lineage>
</organism>
<reference evidence="2" key="1">
    <citation type="submission" date="2023-07" db="EMBL/GenBank/DDBJ databases">
        <authorList>
            <person name="Stuckert A."/>
        </authorList>
    </citation>
    <scope>NUCLEOTIDE SEQUENCE</scope>
</reference>
<dbReference type="InterPro" id="IPR058912">
    <property type="entry name" value="HTH_animal"/>
</dbReference>
<gene>
    <name evidence="2" type="ORF">RIMI_LOCUS17595981</name>
</gene>
<name>A0ABN9M7R2_9NEOB</name>
<sequence length="349" mass="39789">MTRFSGSVHPVHDTKMSLPPGPWVTRYRVRCSQGDVTVVTRSVALGANGPSIFNDNRLNLFITYKYDSQTVEFLDVLLHKDEKGEVQTNIFRKPTSTNMLLHATSSHPGYMIQSVPTGQFLRLRRLCSSDVEFIKQADDLKLRLKERGFSNRMIKKAFNRARYASRNTLLYGPKQMSKSGQDLVRFVTDYHSQFAQMRRILNKSWHILRVDPVISRFVPEKAAIAARRSRNLRDRLVHSHYTGMPSNTFLDQVTVRNGCFPCGRCVACTNFERADKFDNQDGSHTFSVKKRITCNSRYVIYYAICPCRKIYIGMTTRPLKNSHQGTCSGYCGCGNGGGRYGIKNHPSSF</sequence>
<evidence type="ECO:0000313" key="2">
    <source>
        <dbReference type="EMBL" id="CAJ0961192.1"/>
    </source>
</evidence>
<accession>A0ABN9M7R2</accession>
<keyword evidence="3" id="KW-1185">Reference proteome</keyword>
<comment type="caution">
    <text evidence="2">The sequence shown here is derived from an EMBL/GenBank/DDBJ whole genome shotgun (WGS) entry which is preliminary data.</text>
</comment>
<evidence type="ECO:0000313" key="3">
    <source>
        <dbReference type="Proteomes" id="UP001176940"/>
    </source>
</evidence>
<dbReference type="EMBL" id="CAUEEQ010051682">
    <property type="protein sequence ID" value="CAJ0961192.1"/>
    <property type="molecule type" value="Genomic_DNA"/>
</dbReference>